<keyword evidence="1" id="KW-0472">Membrane</keyword>
<dbReference type="EMBL" id="CP040710">
    <property type="protein sequence ID" value="QCX01327.1"/>
    <property type="molecule type" value="Genomic_DNA"/>
</dbReference>
<evidence type="ECO:0000313" key="2">
    <source>
        <dbReference type="EMBL" id="QCX01327.1"/>
    </source>
</evidence>
<sequence length="136" mass="15362">MNEKDNKKLEELVDKLMRETVLETPSADFTSKVLSQVDSIATSEVTTYRPLISKSVWIGLCALLVGTVIYSFFNTTAEPNWFETVDFSVFTNSGIGNQLSDLVSSKAMFYAAILFASMFVVQISFLKNHFNRRLRV</sequence>
<protein>
    <submittedName>
        <fullName evidence="2">Uncharacterized protein</fullName>
    </submittedName>
</protein>
<feature type="transmembrane region" description="Helical" evidence="1">
    <location>
        <begin position="56"/>
        <end position="73"/>
    </location>
</feature>
<dbReference type="RefSeq" id="WP_138853666.1">
    <property type="nucleotide sequence ID" value="NZ_CP040710.1"/>
</dbReference>
<proteinExistence type="predicted"/>
<dbReference type="KEGG" id="asag:FGM00_14860"/>
<keyword evidence="1" id="KW-0812">Transmembrane</keyword>
<organism evidence="2 3">
    <name type="scientific">Aggregatimonas sangjinii</name>
    <dbReference type="NCBI Taxonomy" id="2583587"/>
    <lineage>
        <taxon>Bacteria</taxon>
        <taxon>Pseudomonadati</taxon>
        <taxon>Bacteroidota</taxon>
        <taxon>Flavobacteriia</taxon>
        <taxon>Flavobacteriales</taxon>
        <taxon>Flavobacteriaceae</taxon>
        <taxon>Aggregatimonas</taxon>
    </lineage>
</organism>
<feature type="transmembrane region" description="Helical" evidence="1">
    <location>
        <begin position="107"/>
        <end position="126"/>
    </location>
</feature>
<evidence type="ECO:0000313" key="3">
    <source>
        <dbReference type="Proteomes" id="UP000310017"/>
    </source>
</evidence>
<keyword evidence="1" id="KW-1133">Transmembrane helix</keyword>
<dbReference type="AlphaFoldDB" id="A0A5B7SS35"/>
<dbReference type="OrthoDB" id="1442507at2"/>
<gene>
    <name evidence="2" type="ORF">FGM00_14860</name>
</gene>
<accession>A0A5B7SS35</accession>
<keyword evidence="3" id="KW-1185">Reference proteome</keyword>
<reference evidence="2 3" key="1">
    <citation type="submission" date="2019-05" db="EMBL/GenBank/DDBJ databases">
        <title>Genome sequencing of F202Z8.</title>
        <authorList>
            <person name="Kwon Y.M."/>
        </authorList>
    </citation>
    <scope>NUCLEOTIDE SEQUENCE [LARGE SCALE GENOMIC DNA]</scope>
    <source>
        <strain evidence="2 3">F202Z8</strain>
    </source>
</reference>
<evidence type="ECO:0000256" key="1">
    <source>
        <dbReference type="SAM" id="Phobius"/>
    </source>
</evidence>
<name>A0A5B7SS35_9FLAO</name>
<dbReference type="Proteomes" id="UP000310017">
    <property type="component" value="Chromosome"/>
</dbReference>